<organism evidence="4 5">
    <name type="scientific">Forsythia ovata</name>
    <dbReference type="NCBI Taxonomy" id="205694"/>
    <lineage>
        <taxon>Eukaryota</taxon>
        <taxon>Viridiplantae</taxon>
        <taxon>Streptophyta</taxon>
        <taxon>Embryophyta</taxon>
        <taxon>Tracheophyta</taxon>
        <taxon>Spermatophyta</taxon>
        <taxon>Magnoliopsida</taxon>
        <taxon>eudicotyledons</taxon>
        <taxon>Gunneridae</taxon>
        <taxon>Pentapetalae</taxon>
        <taxon>asterids</taxon>
        <taxon>lamiids</taxon>
        <taxon>Lamiales</taxon>
        <taxon>Oleaceae</taxon>
        <taxon>Forsythieae</taxon>
        <taxon>Forsythia</taxon>
    </lineage>
</organism>
<evidence type="ECO:0000256" key="1">
    <source>
        <dbReference type="ARBA" id="ARBA00006141"/>
    </source>
</evidence>
<proteinExistence type="inferred from homology"/>
<comment type="similarity">
    <text evidence="1">Belongs to the 14-3-3 family.</text>
</comment>
<feature type="domain" description="14-3-3" evidence="2">
    <location>
        <begin position="50"/>
        <end position="92"/>
    </location>
</feature>
<dbReference type="AlphaFoldDB" id="A0ABD1TBJ9"/>
<dbReference type="Pfam" id="PF00244">
    <property type="entry name" value="14-3-3"/>
    <property type="match status" value="1"/>
</dbReference>
<dbReference type="InterPro" id="IPR000308">
    <property type="entry name" value="14-3-3"/>
</dbReference>
<evidence type="ECO:0000313" key="4">
    <source>
        <dbReference type="EMBL" id="KAL2510107.1"/>
    </source>
</evidence>
<accession>A0ABD1TBJ9</accession>
<dbReference type="PRINTS" id="PR00305">
    <property type="entry name" value="1433ZETA"/>
</dbReference>
<name>A0ABD1TBJ9_9LAMI</name>
<protein>
    <submittedName>
        <fullName evidence="4">XH/XS domain-containing protein</fullName>
    </submittedName>
</protein>
<dbReference type="Gene3D" id="1.20.190.20">
    <property type="entry name" value="14-3-3 domain"/>
    <property type="match status" value="1"/>
</dbReference>
<dbReference type="PANTHER" id="PTHR21596">
    <property type="entry name" value="RIBONUCLEASE P SUBUNIT P38"/>
    <property type="match status" value="1"/>
</dbReference>
<dbReference type="InterPro" id="IPR005380">
    <property type="entry name" value="XS_domain"/>
</dbReference>
<dbReference type="InterPro" id="IPR023410">
    <property type="entry name" value="14-3-3_domain"/>
</dbReference>
<dbReference type="SUPFAM" id="SSF48445">
    <property type="entry name" value="14-3-3 protein"/>
    <property type="match status" value="1"/>
</dbReference>
<keyword evidence="5" id="KW-1185">Reference proteome</keyword>
<evidence type="ECO:0000313" key="5">
    <source>
        <dbReference type="Proteomes" id="UP001604277"/>
    </source>
</evidence>
<dbReference type="InterPro" id="IPR038588">
    <property type="entry name" value="XS_domain_sf"/>
</dbReference>
<dbReference type="Gene3D" id="3.30.70.2890">
    <property type="entry name" value="XS domain"/>
    <property type="match status" value="1"/>
</dbReference>
<dbReference type="EMBL" id="JBFOLJ010000009">
    <property type="protein sequence ID" value="KAL2510107.1"/>
    <property type="molecule type" value="Genomic_DNA"/>
</dbReference>
<dbReference type="Pfam" id="PF03468">
    <property type="entry name" value="XS"/>
    <property type="match status" value="1"/>
</dbReference>
<gene>
    <name evidence="4" type="ORF">Fot_33754</name>
</gene>
<feature type="domain" description="XS" evidence="3">
    <location>
        <begin position="102"/>
        <end position="210"/>
    </location>
</feature>
<dbReference type="InterPro" id="IPR045177">
    <property type="entry name" value="FDM1-5/IDN2"/>
</dbReference>
<sequence>MDFGAEYGVLTETIFNIPAESRAQFWFYTEFDVLCCIADNEHYWKKELGVDIALADLAPTHPIRLGLALNFSVFYYEILNASEKACSMAKQFMMVDTNDGARIVKPWTIIVANLPVRNENNIRVDNCNINLKQHWKRQGYLISNFQPLYDYRGHSDFVLVEFSKDIEGLKSAFLFDLSYVEKRKGKAEWEEASEQTDKLFAWMAYEEDYNKNDIVECNLTNGRDLTSIPYIQMQEARHYRMVLYNLRESLHTIAQNIHHSEFVSRFQIPIQMVDKNEEIIEDFASMDFELLDMADDGLVIQSKLHELKISIDELYNTVND</sequence>
<evidence type="ECO:0000259" key="2">
    <source>
        <dbReference type="Pfam" id="PF00244"/>
    </source>
</evidence>
<dbReference type="PANTHER" id="PTHR21596:SF23">
    <property type="entry name" value="FACTOR OF DNA METHYLATION 4"/>
    <property type="match status" value="1"/>
</dbReference>
<comment type="caution">
    <text evidence="4">The sequence shown here is derived from an EMBL/GenBank/DDBJ whole genome shotgun (WGS) entry which is preliminary data.</text>
</comment>
<dbReference type="InterPro" id="IPR036815">
    <property type="entry name" value="14-3-3_dom_sf"/>
</dbReference>
<dbReference type="Proteomes" id="UP001604277">
    <property type="component" value="Unassembled WGS sequence"/>
</dbReference>
<reference evidence="5" key="1">
    <citation type="submission" date="2024-07" db="EMBL/GenBank/DDBJ databases">
        <title>Two chromosome-level genome assemblies of Korean endemic species Abeliophyllum distichum and Forsythia ovata (Oleaceae).</title>
        <authorList>
            <person name="Jang H."/>
        </authorList>
    </citation>
    <scope>NUCLEOTIDE SEQUENCE [LARGE SCALE GENOMIC DNA]</scope>
</reference>
<evidence type="ECO:0000259" key="3">
    <source>
        <dbReference type="Pfam" id="PF03468"/>
    </source>
</evidence>